<dbReference type="GeneTree" id="ENSGT00940000157922"/>
<dbReference type="PANTHER" id="PTHR12673">
    <property type="entry name" value="FACIOGENITAL DYSPLASIA PROTEIN"/>
    <property type="match status" value="1"/>
</dbReference>
<feature type="domain" description="DH" evidence="11">
    <location>
        <begin position="602"/>
        <end position="740"/>
    </location>
</feature>
<evidence type="ECO:0000259" key="11">
    <source>
        <dbReference type="PROSITE" id="PS50010"/>
    </source>
</evidence>
<keyword evidence="2" id="KW-0963">Cytoplasm</keyword>
<dbReference type="Pfam" id="PF00169">
    <property type="entry name" value="PH"/>
    <property type="match status" value="1"/>
</dbReference>
<feature type="region of interest" description="Disordered" evidence="9">
    <location>
        <begin position="928"/>
        <end position="947"/>
    </location>
</feature>
<name>A0A3P8UVJ1_CYNSE</name>
<reference evidence="13 14" key="1">
    <citation type="journal article" date="2014" name="Nat. Genet.">
        <title>Whole-genome sequence of a flatfish provides insights into ZW sex chromosome evolution and adaptation to a benthic lifestyle.</title>
        <authorList>
            <person name="Chen S."/>
            <person name="Zhang G."/>
            <person name="Shao C."/>
            <person name="Huang Q."/>
            <person name="Liu G."/>
            <person name="Zhang P."/>
            <person name="Song W."/>
            <person name="An N."/>
            <person name="Chalopin D."/>
            <person name="Volff J.N."/>
            <person name="Hong Y."/>
            <person name="Li Q."/>
            <person name="Sha Z."/>
            <person name="Zhou H."/>
            <person name="Xie M."/>
            <person name="Yu Q."/>
            <person name="Liu Y."/>
            <person name="Xiang H."/>
            <person name="Wang N."/>
            <person name="Wu K."/>
            <person name="Yang C."/>
            <person name="Zhou Q."/>
            <person name="Liao X."/>
            <person name="Yang L."/>
            <person name="Hu Q."/>
            <person name="Zhang J."/>
            <person name="Meng L."/>
            <person name="Jin L."/>
            <person name="Tian Y."/>
            <person name="Lian J."/>
            <person name="Yang J."/>
            <person name="Miao G."/>
            <person name="Liu S."/>
            <person name="Liang Z."/>
            <person name="Yan F."/>
            <person name="Li Y."/>
            <person name="Sun B."/>
            <person name="Zhang H."/>
            <person name="Zhang J."/>
            <person name="Zhu Y."/>
            <person name="Du M."/>
            <person name="Zhao Y."/>
            <person name="Schartl M."/>
            <person name="Tang Q."/>
            <person name="Wang J."/>
        </authorList>
    </citation>
    <scope>NUCLEOTIDE SEQUENCE</scope>
</reference>
<evidence type="ECO:0000313" key="13">
    <source>
        <dbReference type="Ensembl" id="ENSCSEP00000004751.1"/>
    </source>
</evidence>
<feature type="domain" description="PH" evidence="10">
    <location>
        <begin position="976"/>
        <end position="1074"/>
    </location>
</feature>
<feature type="domain" description="FYVE-type" evidence="12">
    <location>
        <begin position="863"/>
        <end position="922"/>
    </location>
</feature>
<feature type="region of interest" description="Disordered" evidence="9">
    <location>
        <begin position="259"/>
        <end position="305"/>
    </location>
</feature>
<evidence type="ECO:0000259" key="12">
    <source>
        <dbReference type="PROSITE" id="PS50178"/>
    </source>
</evidence>
<evidence type="ECO:0000256" key="7">
    <source>
        <dbReference type="ARBA" id="ARBA00023212"/>
    </source>
</evidence>
<dbReference type="Gene3D" id="2.30.29.30">
    <property type="entry name" value="Pleckstrin-homology domain (PH domain)/Phosphotyrosine-binding domain (PTB)"/>
    <property type="match status" value="2"/>
</dbReference>
<dbReference type="AlphaFoldDB" id="A0A3P8UVJ1"/>
<dbReference type="Gene3D" id="3.30.40.10">
    <property type="entry name" value="Zinc/RING finger domain, C3HC4 (zinc finger)"/>
    <property type="match status" value="1"/>
</dbReference>
<dbReference type="PANTHER" id="PTHR12673:SF13">
    <property type="entry name" value="FYVE, RHOGEF AND PH DOMAIN-CONTAINING PROTEIN 5"/>
    <property type="match status" value="1"/>
</dbReference>
<feature type="compositionally biased region" description="Polar residues" evidence="9">
    <location>
        <begin position="133"/>
        <end position="145"/>
    </location>
</feature>
<dbReference type="GO" id="GO:0005737">
    <property type="term" value="C:cytoplasm"/>
    <property type="evidence" value="ECO:0007669"/>
    <property type="project" value="TreeGrafter"/>
</dbReference>
<keyword evidence="5 8" id="KW-0863">Zinc-finger</keyword>
<feature type="region of interest" description="Disordered" evidence="9">
    <location>
        <begin position="444"/>
        <end position="495"/>
    </location>
</feature>
<evidence type="ECO:0000256" key="9">
    <source>
        <dbReference type="SAM" id="MobiDB-lite"/>
    </source>
</evidence>
<keyword evidence="14" id="KW-1185">Reference proteome</keyword>
<evidence type="ECO:0000313" key="14">
    <source>
        <dbReference type="Proteomes" id="UP000265120"/>
    </source>
</evidence>
<reference evidence="13" key="3">
    <citation type="submission" date="2025-09" db="UniProtKB">
        <authorList>
            <consortium name="Ensembl"/>
        </authorList>
    </citation>
    <scope>IDENTIFICATION</scope>
</reference>
<dbReference type="GO" id="GO:0008270">
    <property type="term" value="F:zinc ion binding"/>
    <property type="evidence" value="ECO:0007669"/>
    <property type="project" value="UniProtKB-KW"/>
</dbReference>
<dbReference type="SMART" id="SM00233">
    <property type="entry name" value="PH"/>
    <property type="match status" value="2"/>
</dbReference>
<evidence type="ECO:0000256" key="4">
    <source>
        <dbReference type="ARBA" id="ARBA00022723"/>
    </source>
</evidence>
<dbReference type="InterPro" id="IPR000219">
    <property type="entry name" value="DH_dom"/>
</dbReference>
<sequence length="1075" mass="121343">MRKIDGTDKSIQSVTDEPGVFDAGGKERSAPGGFLSGEEEKEEEPLSDCGITCNILKLRCGCKSKEKGERLQNISFYDFVPEDQKQFCDATKGHAEPIHEPYYVTSDSIIITQSVPSPDEACGSDGPSDRPRQLSSVNGSRGTAESCVETANGQMTGASTQDYIRVGSLDKKKLTSCQKRPSFRTEEANGLTVDGLLPQFDHQPRFRLVSISVPTDTDTSLTSSLSESQLLSPNDSLDGFRDEDELEGFIVPLVDNATDMEQDTGGEPLYEQPGNSLQDDNKRTRGMQQHSSSQHMNTSLAHNPYISGLGKPALSSSPVLNSTRHKSFSKPHYLSLYPRSMSMETHDIPVCVYRDRDREAVRSSGSFSRCSPLSSSGLSTPTSVVDIPPPFELAYITKKPITKSSPSLLIDSESTEKNRKKKSSLKHFLMLKFRRKTENKSAVDVNPSLFKSSTGSGRSSPIRQLEAESRSLTNSPRLDSRSTSQGQGSPASSFLYYKDSRRKGSSVAFLNRSVIRVESFEDRTRAAFVPLPLTKPRSISFPNTGSSDYENVPPVSSDYENVQVPHRRTIPQGPFPDFFPSRVLSSGNDTDGYVDMSSLPGFKSKLQLDVDETERYVNRSRHEWWIEERFHPIGQDFRDAVVSAVGEKGEPALKEERLREILNELPDVYTLHRRILAELENRIKHWEENQRIADIFLTRKAEFLVFTTYIGHYDRSMNLLEDSCRTSPGFAAIVQQFEENLLRLVNIEFSVHGQRDLLQPGRMNDVLLYTYPQQDGKYRLKNNLPLNGLKVRNHQHVLKIEATDISITLSASSFLEREDWFYTLNRTIAEHSRGCGAFRSCSGDIRDCLQLSLGEKAPTLVPVSQVVMCMNCNVDFSLTLRRHHCHGCGRIVCRSCSRNRYPLKYMKDRMAKVCDRCYSELKKREGDVSSLAGKNSPRPHRSSRPLSTVFQNIHPPNVWRHRKGTLSFNQVTVTEEGSISGTLQRSKKSKRNWKRLWFLLKDKVLYTYRAREEKVASETLPLLGFTVRLPDRPVGQDEANVFELYHKNTLYYTFKAEDNYTAQRWANAMEEATVL</sequence>
<keyword evidence="7" id="KW-0206">Cytoskeleton</keyword>
<feature type="region of interest" description="Disordered" evidence="9">
    <location>
        <begin position="1"/>
        <end position="41"/>
    </location>
</feature>
<evidence type="ECO:0000259" key="10">
    <source>
        <dbReference type="PROSITE" id="PS50003"/>
    </source>
</evidence>
<dbReference type="STRING" id="244447.ENSCSEP00000004751"/>
<dbReference type="PROSITE" id="PS50010">
    <property type="entry name" value="DH_2"/>
    <property type="match status" value="1"/>
</dbReference>
<feature type="compositionally biased region" description="Polar residues" evidence="9">
    <location>
        <begin position="449"/>
        <end position="462"/>
    </location>
</feature>
<dbReference type="SUPFAM" id="SSF48065">
    <property type="entry name" value="DBL homology domain (DH-domain)"/>
    <property type="match status" value="1"/>
</dbReference>
<dbReference type="OMA" id="YICSEDI"/>
<reference evidence="13" key="2">
    <citation type="submission" date="2025-08" db="UniProtKB">
        <authorList>
            <consortium name="Ensembl"/>
        </authorList>
    </citation>
    <scope>IDENTIFICATION</scope>
</reference>
<dbReference type="InterPro" id="IPR013083">
    <property type="entry name" value="Znf_RING/FYVE/PHD"/>
</dbReference>
<evidence type="ECO:0000256" key="6">
    <source>
        <dbReference type="ARBA" id="ARBA00022833"/>
    </source>
</evidence>
<dbReference type="InParanoid" id="A0A3P8UVJ1"/>
<protein>
    <recommendedName>
        <fullName evidence="15">FYVE, RhoGEF and PH domain containing 5b</fullName>
    </recommendedName>
</protein>
<dbReference type="Proteomes" id="UP000265120">
    <property type="component" value="Chromosome 11"/>
</dbReference>
<evidence type="ECO:0000256" key="8">
    <source>
        <dbReference type="PROSITE-ProRule" id="PRU00091"/>
    </source>
</evidence>
<accession>A0A3P8UVJ1</accession>
<dbReference type="CDD" id="cd13237">
    <property type="entry name" value="PH2_FGD5_FGD6"/>
    <property type="match status" value="1"/>
</dbReference>
<dbReference type="GO" id="GO:0005085">
    <property type="term" value="F:guanyl-nucleotide exchange factor activity"/>
    <property type="evidence" value="ECO:0007669"/>
    <property type="project" value="UniProtKB-KW"/>
</dbReference>
<dbReference type="Gene3D" id="1.20.900.10">
    <property type="entry name" value="Dbl homology (DH) domain"/>
    <property type="match status" value="1"/>
</dbReference>
<evidence type="ECO:0000256" key="1">
    <source>
        <dbReference type="ARBA" id="ARBA00004245"/>
    </source>
</evidence>
<dbReference type="PROSITE" id="PS50003">
    <property type="entry name" value="PH_DOMAIN"/>
    <property type="match status" value="1"/>
</dbReference>
<feature type="region of interest" description="Disordered" evidence="9">
    <location>
        <begin position="114"/>
        <end position="145"/>
    </location>
</feature>
<evidence type="ECO:0008006" key="15">
    <source>
        <dbReference type="Google" id="ProtNLM"/>
    </source>
</evidence>
<keyword evidence="6" id="KW-0862">Zinc</keyword>
<feature type="compositionally biased region" description="Polar residues" evidence="9">
    <location>
        <begin position="286"/>
        <end position="301"/>
    </location>
</feature>
<organism evidence="13 14">
    <name type="scientific">Cynoglossus semilaevis</name>
    <name type="common">Tongue sole</name>
    <dbReference type="NCBI Taxonomy" id="244447"/>
    <lineage>
        <taxon>Eukaryota</taxon>
        <taxon>Metazoa</taxon>
        <taxon>Chordata</taxon>
        <taxon>Craniata</taxon>
        <taxon>Vertebrata</taxon>
        <taxon>Euteleostomi</taxon>
        <taxon>Actinopterygii</taxon>
        <taxon>Neopterygii</taxon>
        <taxon>Teleostei</taxon>
        <taxon>Neoteleostei</taxon>
        <taxon>Acanthomorphata</taxon>
        <taxon>Carangaria</taxon>
        <taxon>Pleuronectiformes</taxon>
        <taxon>Pleuronectoidei</taxon>
        <taxon>Cynoglossidae</taxon>
        <taxon>Cynoglossinae</taxon>
        <taxon>Cynoglossus</taxon>
    </lineage>
</organism>
<evidence type="ECO:0000256" key="5">
    <source>
        <dbReference type="ARBA" id="ARBA00022771"/>
    </source>
</evidence>
<dbReference type="SMART" id="SM00064">
    <property type="entry name" value="FYVE"/>
    <property type="match status" value="1"/>
</dbReference>
<comment type="subcellular location">
    <subcellularLocation>
        <location evidence="1">Cytoplasm</location>
        <location evidence="1">Cytoskeleton</location>
    </subcellularLocation>
</comment>
<dbReference type="InterPro" id="IPR017455">
    <property type="entry name" value="Znf_FYVE-rel"/>
</dbReference>
<dbReference type="InterPro" id="IPR011993">
    <property type="entry name" value="PH-like_dom_sf"/>
</dbReference>
<evidence type="ECO:0000256" key="3">
    <source>
        <dbReference type="ARBA" id="ARBA00022658"/>
    </source>
</evidence>
<feature type="compositionally biased region" description="Polar residues" evidence="9">
    <location>
        <begin position="470"/>
        <end position="492"/>
    </location>
</feature>
<dbReference type="PROSITE" id="PS50178">
    <property type="entry name" value="ZF_FYVE"/>
    <property type="match status" value="1"/>
</dbReference>
<dbReference type="Pfam" id="PF01363">
    <property type="entry name" value="FYVE"/>
    <property type="match status" value="1"/>
</dbReference>
<dbReference type="Pfam" id="PF00621">
    <property type="entry name" value="RhoGEF"/>
    <property type="match status" value="1"/>
</dbReference>
<keyword evidence="3" id="KW-0344">Guanine-nucleotide releasing factor</keyword>
<evidence type="ECO:0000256" key="2">
    <source>
        <dbReference type="ARBA" id="ARBA00022490"/>
    </source>
</evidence>
<dbReference type="GO" id="GO:0005856">
    <property type="term" value="C:cytoskeleton"/>
    <property type="evidence" value="ECO:0007669"/>
    <property type="project" value="UniProtKB-SubCell"/>
</dbReference>
<proteinExistence type="predicted"/>
<dbReference type="InterPro" id="IPR001849">
    <property type="entry name" value="PH_domain"/>
</dbReference>
<dbReference type="SUPFAM" id="SSF50729">
    <property type="entry name" value="PH domain-like"/>
    <property type="match status" value="2"/>
</dbReference>
<dbReference type="InterPro" id="IPR051092">
    <property type="entry name" value="FYVE_RhoGEF_PH"/>
</dbReference>
<keyword evidence="4" id="KW-0479">Metal-binding</keyword>
<dbReference type="InterPro" id="IPR000306">
    <property type="entry name" value="Znf_FYVE"/>
</dbReference>
<dbReference type="Ensembl" id="ENSCSET00000004807.1">
    <property type="protein sequence ID" value="ENSCSEP00000004751.1"/>
    <property type="gene ID" value="ENSCSEG00000003073.1"/>
</dbReference>
<dbReference type="InterPro" id="IPR035899">
    <property type="entry name" value="DBL_dom_sf"/>
</dbReference>